<name>A0A382R985_9ZZZZ</name>
<reference evidence="1" key="1">
    <citation type="submission" date="2018-05" db="EMBL/GenBank/DDBJ databases">
        <authorList>
            <person name="Lanie J.A."/>
            <person name="Ng W.-L."/>
            <person name="Kazmierczak K.M."/>
            <person name="Andrzejewski T.M."/>
            <person name="Davidsen T.M."/>
            <person name="Wayne K.J."/>
            <person name="Tettelin H."/>
            <person name="Glass J.I."/>
            <person name="Rusch D."/>
            <person name="Podicherti R."/>
            <person name="Tsui H.-C.T."/>
            <person name="Winkler M.E."/>
        </authorList>
    </citation>
    <scope>NUCLEOTIDE SEQUENCE</scope>
</reference>
<sequence length="132" mass="15068">MEDHDVGYVFVWTGQGSTKITDSLYHSSHIEFCKSATINRWLHPSWPQALYLKSFPVHRYGRLAGASGRSQADQWQKQVEAVKLKCQVLLTAAHRTLMESMVGAGRLSSILFRYSILSVDTRANPHYFPHYV</sequence>
<proteinExistence type="predicted"/>
<protein>
    <submittedName>
        <fullName evidence="1">Uncharacterized protein</fullName>
    </submittedName>
</protein>
<organism evidence="1">
    <name type="scientific">marine metagenome</name>
    <dbReference type="NCBI Taxonomy" id="408172"/>
    <lineage>
        <taxon>unclassified sequences</taxon>
        <taxon>metagenomes</taxon>
        <taxon>ecological metagenomes</taxon>
    </lineage>
</organism>
<gene>
    <name evidence="1" type="ORF">METZ01_LOCUS346626</name>
</gene>
<evidence type="ECO:0000313" key="1">
    <source>
        <dbReference type="EMBL" id="SVC93772.1"/>
    </source>
</evidence>
<dbReference type="AlphaFoldDB" id="A0A382R985"/>
<dbReference type="EMBL" id="UINC01119728">
    <property type="protein sequence ID" value="SVC93772.1"/>
    <property type="molecule type" value="Genomic_DNA"/>
</dbReference>
<accession>A0A382R985</accession>